<accession>A0A9D4VFY6</accession>
<dbReference type="AlphaFoldDB" id="A0A9D4VFY6"/>
<reference evidence="2" key="1">
    <citation type="submission" date="2021-01" db="EMBL/GenBank/DDBJ databases">
        <title>Adiantum capillus-veneris genome.</title>
        <authorList>
            <person name="Fang Y."/>
            <person name="Liao Q."/>
        </authorList>
    </citation>
    <scope>NUCLEOTIDE SEQUENCE</scope>
    <source>
        <strain evidence="2">H3</strain>
        <tissue evidence="2">Leaf</tissue>
    </source>
</reference>
<dbReference type="EMBL" id="JABFUD020000001">
    <property type="protein sequence ID" value="KAI5084702.1"/>
    <property type="molecule type" value="Genomic_DNA"/>
</dbReference>
<proteinExistence type="predicted"/>
<organism evidence="2 3">
    <name type="scientific">Adiantum capillus-veneris</name>
    <name type="common">Maidenhair fern</name>
    <dbReference type="NCBI Taxonomy" id="13818"/>
    <lineage>
        <taxon>Eukaryota</taxon>
        <taxon>Viridiplantae</taxon>
        <taxon>Streptophyta</taxon>
        <taxon>Embryophyta</taxon>
        <taxon>Tracheophyta</taxon>
        <taxon>Polypodiopsida</taxon>
        <taxon>Polypodiidae</taxon>
        <taxon>Polypodiales</taxon>
        <taxon>Pteridineae</taxon>
        <taxon>Pteridaceae</taxon>
        <taxon>Vittarioideae</taxon>
        <taxon>Adiantum</taxon>
    </lineage>
</organism>
<dbReference type="Proteomes" id="UP000886520">
    <property type="component" value="Chromosome 1"/>
</dbReference>
<evidence type="ECO:0000256" key="1">
    <source>
        <dbReference type="SAM" id="MobiDB-lite"/>
    </source>
</evidence>
<protein>
    <submittedName>
        <fullName evidence="2">Uncharacterized protein</fullName>
    </submittedName>
</protein>
<keyword evidence="3" id="KW-1185">Reference proteome</keyword>
<feature type="region of interest" description="Disordered" evidence="1">
    <location>
        <begin position="71"/>
        <end position="109"/>
    </location>
</feature>
<comment type="caution">
    <text evidence="2">The sequence shown here is derived from an EMBL/GenBank/DDBJ whole genome shotgun (WGS) entry which is preliminary data.</text>
</comment>
<evidence type="ECO:0000313" key="3">
    <source>
        <dbReference type="Proteomes" id="UP000886520"/>
    </source>
</evidence>
<sequence>MGHRASGGEAGADVHPHGNAAIALRKLGRRPSATALFQEQGGLQQNSWRGAILQHGAAGSAHALVLGEAAGGEGHHAGASGGGVDLVGGRRRHHHGHGVQDPVGALWAL</sequence>
<gene>
    <name evidence="2" type="ORF">GOP47_0000871</name>
</gene>
<name>A0A9D4VFY6_ADICA</name>
<evidence type="ECO:0000313" key="2">
    <source>
        <dbReference type="EMBL" id="KAI5084702.1"/>
    </source>
</evidence>